<dbReference type="AlphaFoldDB" id="G8JSP9"/>
<dbReference type="GeneID" id="11470247"/>
<proteinExistence type="inferred from homology"/>
<evidence type="ECO:0000256" key="5">
    <source>
        <dbReference type="ARBA" id="ARBA00022970"/>
    </source>
</evidence>
<feature type="transmembrane region" description="Helical" evidence="8">
    <location>
        <begin position="221"/>
        <end position="244"/>
    </location>
</feature>
<dbReference type="InterPro" id="IPR004840">
    <property type="entry name" value="Amino_acid_permease_CS"/>
</dbReference>
<evidence type="ECO:0000313" key="11">
    <source>
        <dbReference type="Proteomes" id="UP000006790"/>
    </source>
</evidence>
<evidence type="ECO:0000256" key="1">
    <source>
        <dbReference type="ARBA" id="ARBA00004141"/>
    </source>
</evidence>
<organism evidence="10 11">
    <name type="scientific">Eremothecium cymbalariae (strain CBS 270.75 / DBVPG 7215 / KCTC 17166 / NRRL Y-17582)</name>
    <name type="common">Yeast</name>
    <dbReference type="NCBI Taxonomy" id="931890"/>
    <lineage>
        <taxon>Eukaryota</taxon>
        <taxon>Fungi</taxon>
        <taxon>Dikarya</taxon>
        <taxon>Ascomycota</taxon>
        <taxon>Saccharomycotina</taxon>
        <taxon>Saccharomycetes</taxon>
        <taxon>Saccharomycetales</taxon>
        <taxon>Saccharomycetaceae</taxon>
        <taxon>Eremothecium</taxon>
    </lineage>
</organism>
<evidence type="ECO:0000256" key="2">
    <source>
        <dbReference type="ARBA" id="ARBA00006983"/>
    </source>
</evidence>
<accession>G8JSP9</accession>
<name>G8JSP9_ERECY</name>
<feature type="transmembrane region" description="Helical" evidence="8">
    <location>
        <begin position="432"/>
        <end position="456"/>
    </location>
</feature>
<dbReference type="InParanoid" id="G8JSP9"/>
<keyword evidence="7 8" id="KW-0472">Membrane</keyword>
<dbReference type="OrthoDB" id="3900342at2759"/>
<keyword evidence="4 8" id="KW-0812">Transmembrane</keyword>
<keyword evidence="11" id="KW-1185">Reference proteome</keyword>
<dbReference type="OMA" id="CLSIPIM"/>
<evidence type="ECO:0000256" key="4">
    <source>
        <dbReference type="ARBA" id="ARBA00022692"/>
    </source>
</evidence>
<evidence type="ECO:0000256" key="7">
    <source>
        <dbReference type="ARBA" id="ARBA00023136"/>
    </source>
</evidence>
<dbReference type="Proteomes" id="UP000006790">
    <property type="component" value="Chromosome 4"/>
</dbReference>
<evidence type="ECO:0000256" key="3">
    <source>
        <dbReference type="ARBA" id="ARBA00022448"/>
    </source>
</evidence>
<evidence type="ECO:0000259" key="9">
    <source>
        <dbReference type="Pfam" id="PF00324"/>
    </source>
</evidence>
<dbReference type="FunCoup" id="G8JSP9">
    <property type="interactions" value="196"/>
</dbReference>
<dbReference type="FunFam" id="1.20.1740.10:FF:000001">
    <property type="entry name" value="Amino acid permease"/>
    <property type="match status" value="1"/>
</dbReference>
<feature type="transmembrane region" description="Helical" evidence="8">
    <location>
        <begin position="307"/>
        <end position="327"/>
    </location>
</feature>
<feature type="transmembrane region" description="Helical" evidence="8">
    <location>
        <begin position="361"/>
        <end position="381"/>
    </location>
</feature>
<protein>
    <recommendedName>
        <fullName evidence="9">Amino acid permease/ SLC12A domain-containing protein</fullName>
    </recommendedName>
</protein>
<keyword evidence="5" id="KW-0029">Amino-acid transport</keyword>
<dbReference type="Gene3D" id="1.20.1740.10">
    <property type="entry name" value="Amino acid/polyamine transporter I"/>
    <property type="match status" value="1"/>
</dbReference>
<feature type="transmembrane region" description="Helical" evidence="8">
    <location>
        <begin position="83"/>
        <end position="104"/>
    </location>
</feature>
<feature type="transmembrane region" description="Helical" evidence="8">
    <location>
        <begin position="514"/>
        <end position="534"/>
    </location>
</feature>
<dbReference type="PANTHER" id="PTHR43341:SF10">
    <property type="entry name" value="S-ADENOSYLMETHIONINE PERMEASE SAM3-RELATED"/>
    <property type="match status" value="1"/>
</dbReference>
<dbReference type="RefSeq" id="XP_003646588.1">
    <property type="nucleotide sequence ID" value="XM_003646540.1"/>
</dbReference>
<dbReference type="GO" id="GO:0015171">
    <property type="term" value="F:amino acid transmembrane transporter activity"/>
    <property type="evidence" value="ECO:0007669"/>
    <property type="project" value="TreeGrafter"/>
</dbReference>
<dbReference type="InterPro" id="IPR050524">
    <property type="entry name" value="APC_YAT"/>
</dbReference>
<dbReference type="EMBL" id="CP002500">
    <property type="protein sequence ID" value="AET39771.1"/>
    <property type="molecule type" value="Genomic_DNA"/>
</dbReference>
<dbReference type="PANTHER" id="PTHR43341">
    <property type="entry name" value="AMINO ACID PERMEASE"/>
    <property type="match status" value="1"/>
</dbReference>
<keyword evidence="3" id="KW-0813">Transport</keyword>
<comment type="subcellular location">
    <subcellularLocation>
        <location evidence="1">Membrane</location>
        <topology evidence="1">Multi-pass membrane protein</topology>
    </subcellularLocation>
</comment>
<dbReference type="KEGG" id="erc:Ecym_4758"/>
<feature type="transmembrane region" description="Helical" evidence="8">
    <location>
        <begin position="264"/>
        <end position="287"/>
    </location>
</feature>
<feature type="transmembrane region" description="Helical" evidence="8">
    <location>
        <begin position="477"/>
        <end position="502"/>
    </location>
</feature>
<dbReference type="PROSITE" id="PS00218">
    <property type="entry name" value="AMINO_ACID_PERMEASE_1"/>
    <property type="match status" value="1"/>
</dbReference>
<gene>
    <name evidence="10" type="ordered locus">Ecym_4758</name>
</gene>
<keyword evidence="6 8" id="KW-1133">Transmembrane helix</keyword>
<reference evidence="11" key="1">
    <citation type="journal article" date="2012" name="G3 (Bethesda)">
        <title>Pichia sorbitophila, an interspecies yeast hybrid reveals early steps of genome resolution following polyploidization.</title>
        <authorList>
            <person name="Leh Louis V."/>
            <person name="Despons L."/>
            <person name="Friedrich A."/>
            <person name="Martin T."/>
            <person name="Durrens P."/>
            <person name="Casaregola S."/>
            <person name="Neuveglise C."/>
            <person name="Fairhead C."/>
            <person name="Marck C."/>
            <person name="Cruz J.A."/>
            <person name="Straub M.L."/>
            <person name="Kugler V."/>
            <person name="Sacerdot C."/>
            <person name="Uzunov Z."/>
            <person name="Thierry A."/>
            <person name="Weiss S."/>
            <person name="Bleykasten C."/>
            <person name="De Montigny J."/>
            <person name="Jacques N."/>
            <person name="Jung P."/>
            <person name="Lemaire M."/>
            <person name="Mallet S."/>
            <person name="Morel G."/>
            <person name="Richard G.F."/>
            <person name="Sarkar A."/>
            <person name="Savel G."/>
            <person name="Schacherer J."/>
            <person name="Seret M.L."/>
            <person name="Talla E."/>
            <person name="Samson G."/>
            <person name="Jubin C."/>
            <person name="Poulain J."/>
            <person name="Vacherie B."/>
            <person name="Barbe V."/>
            <person name="Pelletier E."/>
            <person name="Sherman D.J."/>
            <person name="Westhof E."/>
            <person name="Weissenbach J."/>
            <person name="Baret P.V."/>
            <person name="Wincker P."/>
            <person name="Gaillardin C."/>
            <person name="Dujon B."/>
            <person name="Souciet J.L."/>
        </authorList>
    </citation>
    <scope>NUCLEOTIDE SEQUENCE [LARGE SCALE GENOMIC DNA]</scope>
    <source>
        <strain evidence="11">CBS 270.75 / DBVPG 7215 / KCTC 17166 / NRRL Y-17582</strain>
    </source>
</reference>
<dbReference type="eggNOG" id="KOG1286">
    <property type="taxonomic scope" value="Eukaryota"/>
</dbReference>
<evidence type="ECO:0000256" key="6">
    <source>
        <dbReference type="ARBA" id="ARBA00022989"/>
    </source>
</evidence>
<dbReference type="Pfam" id="PF00324">
    <property type="entry name" value="AA_permease"/>
    <property type="match status" value="1"/>
</dbReference>
<feature type="transmembrane region" description="Helical" evidence="8">
    <location>
        <begin position="190"/>
        <end position="209"/>
    </location>
</feature>
<feature type="transmembrane region" description="Helical" evidence="8">
    <location>
        <begin position="110"/>
        <end position="129"/>
    </location>
</feature>
<evidence type="ECO:0000256" key="8">
    <source>
        <dbReference type="SAM" id="Phobius"/>
    </source>
</evidence>
<dbReference type="PIRSF" id="PIRSF006060">
    <property type="entry name" value="AA_transporter"/>
    <property type="match status" value="1"/>
</dbReference>
<feature type="transmembrane region" description="Helical" evidence="8">
    <location>
        <begin position="408"/>
        <end position="426"/>
    </location>
</feature>
<feature type="domain" description="Amino acid permease/ SLC12A" evidence="9">
    <location>
        <begin position="82"/>
        <end position="541"/>
    </location>
</feature>
<comment type="similarity">
    <text evidence="2">Belongs to the amino acid-polyamine-organocation (APC) superfamily. YAT (TC 2.A.3.10) family.</text>
</comment>
<dbReference type="InterPro" id="IPR004841">
    <property type="entry name" value="AA-permease/SLC12A_dom"/>
</dbReference>
<sequence>MVKEVDVMKDAGSVSSASFHNQEYDSEKGGKAGKRFDKFIGSFQRHEAIIPEDVDLSLLNDYERSNFILAHQPYQKTLSQRHLTMISIGGTLGTGLFIGIGSSLASGPGALLLGFLLVGLSIFCVIQAAAELSCQYPVSGSFSTHVSRFIEPSVGFMVSTSYALSWLISFPSELVGLTLTIGYWNNSVSPGIWVAIFYLLIMAMNLFSVRGFAETEYWLSIIKIIAITIFIIIGIVVICGGGPNNQAGYLGTKYWHDPGAFKKPYFSGICNTFVSAAFSFGGAELVLLTANESRKVESISRAAKGTFWRIAIFYISTVAVISCLVPYDNETLLGNGEGVANSPFVISLANTGQFGKNVSHFMNAIILAAVLSVCNSSVYAASRVIQALGACGQLPSVCGYIDKKGRPLVGIAICGVFGLLAFLVEYDNVTEVFNWLFALCSIAAFVTWWSICLSQLRFRRALKVQGLGKEEIAYESMMGIWSGVVGIVLNTMLICGEIYVAIHASIDEHSAKTFFQYCMSIPVMITVYAAHRIYNKNWHTWFVRAKDIDLSTGKKAEDIELMKHEIMVSRAKIAASPLYYRIYRFWC</sequence>
<dbReference type="GO" id="GO:0016020">
    <property type="term" value="C:membrane"/>
    <property type="evidence" value="ECO:0007669"/>
    <property type="project" value="UniProtKB-SubCell"/>
</dbReference>
<dbReference type="HOGENOM" id="CLU_007946_12_0_1"/>
<evidence type="ECO:0000313" key="10">
    <source>
        <dbReference type="EMBL" id="AET39771.1"/>
    </source>
</evidence>
<feature type="transmembrane region" description="Helical" evidence="8">
    <location>
        <begin position="149"/>
        <end position="170"/>
    </location>
</feature>